<dbReference type="InterPro" id="IPR054384">
    <property type="entry name" value="SecDF_P1_head"/>
</dbReference>
<evidence type="ECO:0000313" key="3">
    <source>
        <dbReference type="Proteomes" id="UP000805614"/>
    </source>
</evidence>
<feature type="domain" description="SecDF P1 head subdomain" evidence="1">
    <location>
        <begin position="94"/>
        <end position="177"/>
    </location>
</feature>
<keyword evidence="3" id="KW-1185">Reference proteome</keyword>
<evidence type="ECO:0000259" key="1">
    <source>
        <dbReference type="Pfam" id="PF22599"/>
    </source>
</evidence>
<proteinExistence type="predicted"/>
<evidence type="ECO:0000313" key="2">
    <source>
        <dbReference type="EMBL" id="MBC6469076.1"/>
    </source>
</evidence>
<organism evidence="2 3">
    <name type="scientific">Actinomadura alba</name>
    <dbReference type="NCBI Taxonomy" id="406431"/>
    <lineage>
        <taxon>Bacteria</taxon>
        <taxon>Bacillati</taxon>
        <taxon>Actinomycetota</taxon>
        <taxon>Actinomycetes</taxon>
        <taxon>Streptosporangiales</taxon>
        <taxon>Thermomonosporaceae</taxon>
        <taxon>Actinomadura</taxon>
    </lineage>
</organism>
<dbReference type="EMBL" id="JABVEC010000023">
    <property type="protein sequence ID" value="MBC6469076.1"/>
    <property type="molecule type" value="Genomic_DNA"/>
</dbReference>
<protein>
    <recommendedName>
        <fullName evidence="1">SecDF P1 head subdomain domain-containing protein</fullName>
    </recommendedName>
</protein>
<dbReference type="Proteomes" id="UP000805614">
    <property type="component" value="Unassembled WGS sequence"/>
</dbReference>
<accession>A0ABR7LWE7</accession>
<sequence>MRVGPLRVRSKRPSRTALLALVVSVGITATAVAVTGALVAAPMRGKMARFDAPLYVYPITQATQGQCVSGAKGVEGQSTAGPTCYQIAKGIEVRRVNDIRVQGGRLGGHEISISLLPADRRAFASLTRRMVGRDVAFVVRGRLVTATRVESPVTRGKVIIAGGFTRPDADRLIRELKGSR</sequence>
<comment type="caution">
    <text evidence="2">The sequence shown here is derived from an EMBL/GenBank/DDBJ whole genome shotgun (WGS) entry which is preliminary data.</text>
</comment>
<dbReference type="Pfam" id="PF22599">
    <property type="entry name" value="SecDF_P1_head"/>
    <property type="match status" value="1"/>
</dbReference>
<dbReference type="RefSeq" id="WP_187246117.1">
    <property type="nucleotide sequence ID" value="NZ_BAAAOK010000037.1"/>
</dbReference>
<name>A0ABR7LWE7_9ACTN</name>
<reference evidence="2 3" key="1">
    <citation type="submission" date="2020-06" db="EMBL/GenBank/DDBJ databases">
        <title>Actinomadura xiongansis sp. nov., isolated from soil of Baiyangdian.</title>
        <authorList>
            <person name="Zhang X."/>
        </authorList>
    </citation>
    <scope>NUCLEOTIDE SEQUENCE [LARGE SCALE GENOMIC DNA]</scope>
    <source>
        <strain evidence="2 3">HBUM206468</strain>
    </source>
</reference>
<gene>
    <name evidence="2" type="ORF">HKK74_26790</name>
</gene>
<dbReference type="Gene3D" id="3.30.1360.200">
    <property type="match status" value="1"/>
</dbReference>